<feature type="region of interest" description="Disordered" evidence="1">
    <location>
        <begin position="134"/>
        <end position="161"/>
    </location>
</feature>
<sequence>MVVPNQGCQVEVCTQVFRPRVSSRLLVWSSKFRRSHPLTRCRYKNLILIALEDDQEMSCLWNTITPKSQETSLNEDCSIHRPRTRLCSSWPDWPCRPNMGTTTKTNTIPSLKTIYLNSRSIYKFVTNRYFLGPRSRSGSMASNTGSFHGDGSDPSDAGRGNLLSAEELSNLIVHRSPKPRRGVYPSRATVSSTLDSCSDYVTLPPPPIPPPPPPPRTPPRRTDSQRQENKLSPSANSQGYVLVDSSPSKLQSRDFYYSQVRPILTHEAQYSHVSNRRQQQLSGCSGLLPTAAIPATPSSTDSSSPPFKTAPTTPSKVCQPGNRVHQSGNCSFAIIFGRSADCYPWLFLCSCRCSLCYCRSTPNVAVASGFVPLYNKHHLAHSKFASNQNLSSDYYGYPAHAPTYLSSGSPLYSAATSYSSSSTHSLRYEPLHPLLPPHVAPLPASSSFHRTLSDDNILNIERPAENSRLAHRRPPPPPIPHCEMMVSILT</sequence>
<dbReference type="EMBL" id="CADCXU010015043">
    <property type="protein sequence ID" value="CAB0004491.1"/>
    <property type="molecule type" value="Genomic_DNA"/>
</dbReference>
<feature type="compositionally biased region" description="Low complexity" evidence="1">
    <location>
        <begin position="295"/>
        <end position="306"/>
    </location>
</feature>
<keyword evidence="3" id="KW-1185">Reference proteome</keyword>
<feature type="compositionally biased region" description="Pro residues" evidence="1">
    <location>
        <begin position="203"/>
        <end position="217"/>
    </location>
</feature>
<feature type="compositionally biased region" description="Polar residues" evidence="1">
    <location>
        <begin position="136"/>
        <end position="146"/>
    </location>
</feature>
<name>A0A6H5GQ21_9HEMI</name>
<feature type="compositionally biased region" description="Basic and acidic residues" evidence="1">
    <location>
        <begin position="220"/>
        <end position="229"/>
    </location>
</feature>
<dbReference type="OrthoDB" id="5957665at2759"/>
<dbReference type="AlphaFoldDB" id="A0A6H5GQ21"/>
<evidence type="ECO:0000256" key="1">
    <source>
        <dbReference type="SAM" id="MobiDB-lite"/>
    </source>
</evidence>
<feature type="region of interest" description="Disordered" evidence="1">
    <location>
        <begin position="196"/>
        <end position="243"/>
    </location>
</feature>
<feature type="compositionally biased region" description="Polar residues" evidence="1">
    <location>
        <begin position="230"/>
        <end position="243"/>
    </location>
</feature>
<accession>A0A6H5GQ21</accession>
<organism evidence="2 3">
    <name type="scientific">Nesidiocoris tenuis</name>
    <dbReference type="NCBI Taxonomy" id="355587"/>
    <lineage>
        <taxon>Eukaryota</taxon>
        <taxon>Metazoa</taxon>
        <taxon>Ecdysozoa</taxon>
        <taxon>Arthropoda</taxon>
        <taxon>Hexapoda</taxon>
        <taxon>Insecta</taxon>
        <taxon>Pterygota</taxon>
        <taxon>Neoptera</taxon>
        <taxon>Paraneoptera</taxon>
        <taxon>Hemiptera</taxon>
        <taxon>Heteroptera</taxon>
        <taxon>Panheteroptera</taxon>
        <taxon>Cimicomorpha</taxon>
        <taxon>Miridae</taxon>
        <taxon>Dicyphina</taxon>
        <taxon>Nesidiocoris</taxon>
    </lineage>
</organism>
<proteinExistence type="predicted"/>
<reference evidence="2 3" key="1">
    <citation type="submission" date="2020-02" db="EMBL/GenBank/DDBJ databases">
        <authorList>
            <person name="Ferguson B K."/>
        </authorList>
    </citation>
    <scope>NUCLEOTIDE SEQUENCE [LARGE SCALE GENOMIC DNA]</scope>
</reference>
<dbReference type="Proteomes" id="UP000479000">
    <property type="component" value="Unassembled WGS sequence"/>
</dbReference>
<feature type="region of interest" description="Disordered" evidence="1">
    <location>
        <begin position="295"/>
        <end position="315"/>
    </location>
</feature>
<protein>
    <submittedName>
        <fullName evidence="2">Uncharacterized protein</fullName>
    </submittedName>
</protein>
<evidence type="ECO:0000313" key="3">
    <source>
        <dbReference type="Proteomes" id="UP000479000"/>
    </source>
</evidence>
<gene>
    <name evidence="2" type="ORF">NTEN_LOCUS9968</name>
</gene>
<evidence type="ECO:0000313" key="2">
    <source>
        <dbReference type="EMBL" id="CAB0004491.1"/>
    </source>
</evidence>